<gene>
    <name evidence="1" type="primary">Vigan.07G051300</name>
    <name evidence="1" type="ORF">VIGAN_07051300</name>
</gene>
<accession>A0A0S3SGA9</accession>
<name>A0A0S3SGA9_PHAAN</name>
<dbReference type="EMBL" id="AP015040">
    <property type="protein sequence ID" value="BAT91874.1"/>
    <property type="molecule type" value="Genomic_DNA"/>
</dbReference>
<dbReference type="Proteomes" id="UP000291084">
    <property type="component" value="Chromosome 7"/>
</dbReference>
<reference evidence="1 2" key="1">
    <citation type="journal article" date="2015" name="Sci. Rep.">
        <title>The power of single molecule real-time sequencing technology in the de novo assembly of a eukaryotic genome.</title>
        <authorList>
            <person name="Sakai H."/>
            <person name="Naito K."/>
            <person name="Ogiso-Tanaka E."/>
            <person name="Takahashi Y."/>
            <person name="Iseki K."/>
            <person name="Muto C."/>
            <person name="Satou K."/>
            <person name="Teruya K."/>
            <person name="Shiroma A."/>
            <person name="Shimoji M."/>
            <person name="Hirano T."/>
            <person name="Itoh T."/>
            <person name="Kaga A."/>
            <person name="Tomooka N."/>
        </authorList>
    </citation>
    <scope>NUCLEOTIDE SEQUENCE [LARGE SCALE GENOMIC DNA]</scope>
    <source>
        <strain evidence="2">cv. Shumari</strain>
    </source>
</reference>
<proteinExistence type="predicted"/>
<keyword evidence="2" id="KW-1185">Reference proteome</keyword>
<dbReference type="AlphaFoldDB" id="A0A0S3SGA9"/>
<feature type="non-terminal residue" evidence="1">
    <location>
        <position position="76"/>
    </location>
</feature>
<sequence>MHITFGTASHVSSHPSLFPQLRTGSFGAFLKHQTSEVSKKLLNKNEERNTMKNSTMRLPSYKVVNSLIVLLHRLHC</sequence>
<protein>
    <submittedName>
        <fullName evidence="1">Uncharacterized protein</fullName>
    </submittedName>
</protein>
<evidence type="ECO:0000313" key="2">
    <source>
        <dbReference type="Proteomes" id="UP000291084"/>
    </source>
</evidence>
<evidence type="ECO:0000313" key="1">
    <source>
        <dbReference type="EMBL" id="BAT91874.1"/>
    </source>
</evidence>
<organism evidence="1 2">
    <name type="scientific">Vigna angularis var. angularis</name>
    <dbReference type="NCBI Taxonomy" id="157739"/>
    <lineage>
        <taxon>Eukaryota</taxon>
        <taxon>Viridiplantae</taxon>
        <taxon>Streptophyta</taxon>
        <taxon>Embryophyta</taxon>
        <taxon>Tracheophyta</taxon>
        <taxon>Spermatophyta</taxon>
        <taxon>Magnoliopsida</taxon>
        <taxon>eudicotyledons</taxon>
        <taxon>Gunneridae</taxon>
        <taxon>Pentapetalae</taxon>
        <taxon>rosids</taxon>
        <taxon>fabids</taxon>
        <taxon>Fabales</taxon>
        <taxon>Fabaceae</taxon>
        <taxon>Papilionoideae</taxon>
        <taxon>50 kb inversion clade</taxon>
        <taxon>NPAAA clade</taxon>
        <taxon>indigoferoid/millettioid clade</taxon>
        <taxon>Phaseoleae</taxon>
        <taxon>Vigna</taxon>
    </lineage>
</organism>